<evidence type="ECO:0000256" key="2">
    <source>
        <dbReference type="ARBA" id="ARBA00022448"/>
    </source>
</evidence>
<evidence type="ECO:0000259" key="9">
    <source>
        <dbReference type="Pfam" id="PF00593"/>
    </source>
</evidence>
<dbReference type="PANTHER" id="PTHR30069">
    <property type="entry name" value="TONB-DEPENDENT OUTER MEMBRANE RECEPTOR"/>
    <property type="match status" value="1"/>
</dbReference>
<evidence type="ECO:0000256" key="7">
    <source>
        <dbReference type="ARBA" id="ARBA00023170"/>
    </source>
</evidence>
<sequence>VLDGTPLLVSDTMRTLFITINILGVLFAANGKITGIIVNKETGEPLPGVNVVVEEIALGAATDVNGNYFIINVPPGDYTLQVSYIGYATQKVQNLRVNIDQTTFQNIAMTAEVLEGEEITVMADRPMVQKDLTSSQKITTGAEMKEMPVESFLGVLTTQAGVNQGADGALHIRGGRSNEIGYYIDGVAVSNPFFTNSLAINISNKALEEMKVVSGAFNAEYGNAMSGIVNLQIKEGGKNYEGSISAYTGDYFSNDTELYTNIDDVNPLANTILEGSVSGPVPLIGNNGRITFNVSGRWSDNEGYLYGVREHNPDDYAYFPPSGDWYVEMSGDGKFVPMNPSDNFNGLGKLTFRITPKLKLSGQLLYAESNWKSYVHSYKYNPDGTYNYANQNSNYSVKLNHAIGLRSYYEANVFYSTTDYSQFLFEDPLDPNYVRTDWINTEPSSATFAFGGTQMGHSYRKSNSVGGKFDFNSQVTSKHEIKIGTSVRIDNLTEENYTVLYNDQYRTPTVLPINESPYHNLYDDEATFLSGYIQDKIEYANMIMNVGLRYDYFDPKSDYVEDLLDPEGSKTTADPKHMVSPRLGISFPITDAGILHFSYGHFFQMPTLRRLYKTSTFGAGLAPSIGYADLKPEKTVNYEFGLQQQLTSILAINMSIFYKDIRDLLALQSIHYESAKYGPSDYAIYLNKDYGSVKGITFSLTKRHDPVTRLSAWADYTYQVAKGNSVRSGSFFFNSLTGEEEEKRIAPLSWDQRQIMSATLMFGDPRKWSVSFIGKLSSGWPYTPDIPNANYVPEPNSDNKPWQRNVNMRIQKTFNLQNFRLVAFAKIYNLFDTRNERYVFDDTGRAGYTYGYQSSQETDELTRHYGEPGIHTWNEYMTRPYYYTAPRSVSLGLTVDL</sequence>
<dbReference type="InterPro" id="IPR000531">
    <property type="entry name" value="Beta-barrel_TonB"/>
</dbReference>
<gene>
    <name evidence="11" type="ORF">METZ01_LOCUS51767</name>
</gene>
<protein>
    <recommendedName>
        <fullName evidence="12">TonB-dependent receptor plug domain-containing protein</fullName>
    </recommendedName>
</protein>
<dbReference type="Pfam" id="PF13715">
    <property type="entry name" value="CarbopepD_reg_2"/>
    <property type="match status" value="1"/>
</dbReference>
<dbReference type="Pfam" id="PF00593">
    <property type="entry name" value="TonB_dep_Rec_b-barrel"/>
    <property type="match status" value="1"/>
</dbReference>
<feature type="domain" description="TonB-dependent receptor-like beta-barrel" evidence="9">
    <location>
        <begin position="374"/>
        <end position="830"/>
    </location>
</feature>
<keyword evidence="8" id="KW-0998">Cell outer membrane</keyword>
<dbReference type="Gene3D" id="2.40.170.20">
    <property type="entry name" value="TonB-dependent receptor, beta-barrel domain"/>
    <property type="match status" value="1"/>
</dbReference>
<dbReference type="Gene3D" id="2.60.40.1120">
    <property type="entry name" value="Carboxypeptidase-like, regulatory domain"/>
    <property type="match status" value="1"/>
</dbReference>
<dbReference type="GO" id="GO:0009279">
    <property type="term" value="C:cell outer membrane"/>
    <property type="evidence" value="ECO:0007669"/>
    <property type="project" value="UniProtKB-SubCell"/>
</dbReference>
<evidence type="ECO:0000256" key="8">
    <source>
        <dbReference type="ARBA" id="ARBA00023237"/>
    </source>
</evidence>
<dbReference type="PANTHER" id="PTHR30069:SF29">
    <property type="entry name" value="HEMOGLOBIN AND HEMOGLOBIN-HAPTOGLOBIN-BINDING PROTEIN 1-RELATED"/>
    <property type="match status" value="1"/>
</dbReference>
<feature type="non-terminal residue" evidence="11">
    <location>
        <position position="1"/>
    </location>
</feature>
<dbReference type="InterPro" id="IPR037066">
    <property type="entry name" value="Plug_dom_sf"/>
</dbReference>
<dbReference type="EMBL" id="UINC01002650">
    <property type="protein sequence ID" value="SUZ98913.1"/>
    <property type="molecule type" value="Genomic_DNA"/>
</dbReference>
<evidence type="ECO:0000259" key="10">
    <source>
        <dbReference type="Pfam" id="PF07715"/>
    </source>
</evidence>
<proteinExistence type="predicted"/>
<evidence type="ECO:0008006" key="12">
    <source>
        <dbReference type="Google" id="ProtNLM"/>
    </source>
</evidence>
<keyword evidence="5" id="KW-0798">TonB box</keyword>
<dbReference type="AlphaFoldDB" id="A0A381SCN8"/>
<reference evidence="11" key="1">
    <citation type="submission" date="2018-05" db="EMBL/GenBank/DDBJ databases">
        <authorList>
            <person name="Lanie J.A."/>
            <person name="Ng W.-L."/>
            <person name="Kazmierczak K.M."/>
            <person name="Andrzejewski T.M."/>
            <person name="Davidsen T.M."/>
            <person name="Wayne K.J."/>
            <person name="Tettelin H."/>
            <person name="Glass J.I."/>
            <person name="Rusch D."/>
            <person name="Podicherti R."/>
            <person name="Tsui H.-C.T."/>
            <person name="Winkler M.E."/>
        </authorList>
    </citation>
    <scope>NUCLEOTIDE SEQUENCE</scope>
</reference>
<evidence type="ECO:0000256" key="3">
    <source>
        <dbReference type="ARBA" id="ARBA00022692"/>
    </source>
</evidence>
<accession>A0A381SCN8</accession>
<dbReference type="InterPro" id="IPR008969">
    <property type="entry name" value="CarboxyPept-like_regulatory"/>
</dbReference>
<dbReference type="SUPFAM" id="SSF56935">
    <property type="entry name" value="Porins"/>
    <property type="match status" value="1"/>
</dbReference>
<evidence type="ECO:0000256" key="4">
    <source>
        <dbReference type="ARBA" id="ARBA00022729"/>
    </source>
</evidence>
<dbReference type="GO" id="GO:0015344">
    <property type="term" value="F:siderophore uptake transmembrane transporter activity"/>
    <property type="evidence" value="ECO:0007669"/>
    <property type="project" value="TreeGrafter"/>
</dbReference>
<name>A0A381SCN8_9ZZZZ</name>
<dbReference type="GO" id="GO:0044718">
    <property type="term" value="P:siderophore transmembrane transport"/>
    <property type="evidence" value="ECO:0007669"/>
    <property type="project" value="TreeGrafter"/>
</dbReference>
<keyword evidence="3" id="KW-0812">Transmembrane</keyword>
<dbReference type="Pfam" id="PF07715">
    <property type="entry name" value="Plug"/>
    <property type="match status" value="1"/>
</dbReference>
<evidence type="ECO:0000256" key="1">
    <source>
        <dbReference type="ARBA" id="ARBA00004571"/>
    </source>
</evidence>
<keyword evidence="7" id="KW-0675">Receptor</keyword>
<evidence type="ECO:0000256" key="6">
    <source>
        <dbReference type="ARBA" id="ARBA00023136"/>
    </source>
</evidence>
<organism evidence="11">
    <name type="scientific">marine metagenome</name>
    <dbReference type="NCBI Taxonomy" id="408172"/>
    <lineage>
        <taxon>unclassified sequences</taxon>
        <taxon>metagenomes</taxon>
        <taxon>ecological metagenomes</taxon>
    </lineage>
</organism>
<dbReference type="InterPro" id="IPR039426">
    <property type="entry name" value="TonB-dep_rcpt-like"/>
</dbReference>
<keyword evidence="6" id="KW-0472">Membrane</keyword>
<keyword evidence="4" id="KW-0732">Signal</keyword>
<keyword evidence="2" id="KW-0813">Transport</keyword>
<dbReference type="InterPro" id="IPR012910">
    <property type="entry name" value="Plug_dom"/>
</dbReference>
<comment type="subcellular location">
    <subcellularLocation>
        <location evidence="1">Cell outer membrane</location>
        <topology evidence="1">Multi-pass membrane protein</topology>
    </subcellularLocation>
</comment>
<dbReference type="Gene3D" id="2.170.130.10">
    <property type="entry name" value="TonB-dependent receptor, plug domain"/>
    <property type="match status" value="1"/>
</dbReference>
<evidence type="ECO:0000313" key="11">
    <source>
        <dbReference type="EMBL" id="SUZ98913.1"/>
    </source>
</evidence>
<dbReference type="PROSITE" id="PS52016">
    <property type="entry name" value="TONB_DEPENDENT_REC_3"/>
    <property type="match status" value="1"/>
</dbReference>
<evidence type="ECO:0000256" key="5">
    <source>
        <dbReference type="ARBA" id="ARBA00023077"/>
    </source>
</evidence>
<dbReference type="SUPFAM" id="SSF49464">
    <property type="entry name" value="Carboxypeptidase regulatory domain-like"/>
    <property type="match status" value="1"/>
</dbReference>
<dbReference type="InterPro" id="IPR036942">
    <property type="entry name" value="Beta-barrel_TonB_sf"/>
</dbReference>
<feature type="domain" description="TonB-dependent receptor plug" evidence="10">
    <location>
        <begin position="129"/>
        <end position="227"/>
    </location>
</feature>